<feature type="transmembrane region" description="Helical" evidence="1">
    <location>
        <begin position="12"/>
        <end position="34"/>
    </location>
</feature>
<keyword evidence="1" id="KW-0472">Membrane</keyword>
<accession>A0A7R9B751</accession>
<sequence>MATPANSGWPARFVIGVQLGVWCVVGALLLHMGMSSFTPEATPPLNTTMVSPTPSLNDTADYYSDTSANSTQTLPKGNLTIHPTKKTIYKPSSVLMITVGATMLILGPIVLIIREIDTRRQYHSFVKLPVRYLSSNQGKYPVATTYWSSARRSARYPSGCSDRLVARCYTSIIVGHGTGCLVVRDEEIDVRIPVDPPPSYDDVTEPAPRYSTLFEVGEGGECIAINCPSADVYGGEGRKPVPCFEYTLGRPLAQSVTRLGTELRAPDSIMLSL</sequence>
<dbReference type="EMBL" id="OC008580">
    <property type="protein sequence ID" value="CAD7267181.1"/>
    <property type="molecule type" value="Genomic_DNA"/>
</dbReference>
<feature type="transmembrane region" description="Helical" evidence="1">
    <location>
        <begin position="93"/>
        <end position="113"/>
    </location>
</feature>
<name>A0A7R9B751_TIMSH</name>
<organism evidence="2">
    <name type="scientific">Timema shepardi</name>
    <name type="common">Walking stick</name>
    <dbReference type="NCBI Taxonomy" id="629360"/>
    <lineage>
        <taxon>Eukaryota</taxon>
        <taxon>Metazoa</taxon>
        <taxon>Ecdysozoa</taxon>
        <taxon>Arthropoda</taxon>
        <taxon>Hexapoda</taxon>
        <taxon>Insecta</taxon>
        <taxon>Pterygota</taxon>
        <taxon>Neoptera</taxon>
        <taxon>Polyneoptera</taxon>
        <taxon>Phasmatodea</taxon>
        <taxon>Timematodea</taxon>
        <taxon>Timematoidea</taxon>
        <taxon>Timematidae</taxon>
        <taxon>Timema</taxon>
    </lineage>
</organism>
<reference evidence="2" key="1">
    <citation type="submission" date="2020-11" db="EMBL/GenBank/DDBJ databases">
        <authorList>
            <person name="Tran Van P."/>
        </authorList>
    </citation>
    <scope>NUCLEOTIDE SEQUENCE</scope>
</reference>
<protein>
    <submittedName>
        <fullName evidence="2">Uncharacterized protein</fullName>
    </submittedName>
</protein>
<evidence type="ECO:0000313" key="2">
    <source>
        <dbReference type="EMBL" id="CAD7267181.1"/>
    </source>
</evidence>
<evidence type="ECO:0000256" key="1">
    <source>
        <dbReference type="SAM" id="Phobius"/>
    </source>
</evidence>
<keyword evidence="1" id="KW-1133">Transmembrane helix</keyword>
<keyword evidence="1" id="KW-0812">Transmembrane</keyword>
<dbReference type="AlphaFoldDB" id="A0A7R9B751"/>
<proteinExistence type="predicted"/>
<gene>
    <name evidence="2" type="ORF">TSIB3V08_LOCUS11195</name>
</gene>